<organism evidence="3 4">
    <name type="scientific">Priestia megaterium (strain ATCC 14581 / DSM 32 / CCUG 1817 / JCM 2506 / NBRC 15308 / NCIMB 9376 / NCTC 10342 / NRRL B-14308 / VKM B-512 / Ford 19)</name>
    <name type="common">Bacillus megaterium</name>
    <dbReference type="NCBI Taxonomy" id="1348623"/>
    <lineage>
        <taxon>Bacteria</taxon>
        <taxon>Bacillati</taxon>
        <taxon>Bacillota</taxon>
        <taxon>Bacilli</taxon>
        <taxon>Bacillales</taxon>
        <taxon>Bacillaceae</taxon>
        <taxon>Priestia</taxon>
    </lineage>
</organism>
<keyword evidence="2" id="KW-0378">Hydrolase</keyword>
<name>A0A0B6AE08_PRIM2</name>
<proteinExistence type="predicted"/>
<dbReference type="HOGENOM" id="CLU_037162_7_1_9"/>
<accession>A0A0B6AE08</accession>
<evidence type="ECO:0000256" key="1">
    <source>
        <dbReference type="ARBA" id="ARBA00001946"/>
    </source>
</evidence>
<dbReference type="PROSITE" id="PS51462">
    <property type="entry name" value="NUDIX"/>
    <property type="match status" value="1"/>
</dbReference>
<dbReference type="PANTHER" id="PTHR43046">
    <property type="entry name" value="GDP-MANNOSE MANNOSYL HYDROLASE"/>
    <property type="match status" value="1"/>
</dbReference>
<dbReference type="AlphaFoldDB" id="A0A0B6AE08"/>
<dbReference type="GO" id="GO:0016787">
    <property type="term" value="F:hydrolase activity"/>
    <property type="evidence" value="ECO:0007669"/>
    <property type="project" value="UniProtKB-KW"/>
</dbReference>
<evidence type="ECO:0000313" key="4">
    <source>
        <dbReference type="Proteomes" id="UP000031829"/>
    </source>
</evidence>
<dbReference type="RefSeq" id="WP_013081823.1">
    <property type="nucleotide sequence ID" value="NZ_BCVB01000007.1"/>
</dbReference>
<dbReference type="PATRIC" id="fig|592022.4.peg.703"/>
<dbReference type="PANTHER" id="PTHR43046:SF2">
    <property type="entry name" value="8-OXO-DGTP DIPHOSPHATASE-RELATED"/>
    <property type="match status" value="1"/>
</dbReference>
<dbReference type="EMBL" id="CP009920">
    <property type="protein sequence ID" value="AJI21751.1"/>
    <property type="molecule type" value="Genomic_DNA"/>
</dbReference>
<dbReference type="KEGG" id="bmeg:BG04_3081"/>
<comment type="cofactor">
    <cofactor evidence="1">
        <name>Mg(2+)</name>
        <dbReference type="ChEBI" id="CHEBI:18420"/>
    </cofactor>
</comment>
<dbReference type="Gene3D" id="3.90.79.10">
    <property type="entry name" value="Nucleoside Triphosphate Pyrophosphohydrolase"/>
    <property type="match status" value="1"/>
</dbReference>
<evidence type="ECO:0000313" key="3">
    <source>
        <dbReference type="EMBL" id="AJI21751.1"/>
    </source>
</evidence>
<sequence length="140" mass="15764">MNQKLAVAVMVVNQDHHVLLVKNHRRGWEFPGGFVEAGESIKDAGIREVKEESGIVIEVTNFLGVEQDVKRSTTVILLKGKAISGEISVSNETQDVGYFTLEEAKNIIKLDNFKDRMARCLKETEIPFFYVLKDTGSFYV</sequence>
<dbReference type="InterPro" id="IPR020476">
    <property type="entry name" value="Nudix_hydrolase"/>
</dbReference>
<protein>
    <submittedName>
        <fullName evidence="3">NUDIX domain protein</fullName>
    </submittedName>
</protein>
<dbReference type="PRINTS" id="PR00502">
    <property type="entry name" value="NUDIXFAMILY"/>
</dbReference>
<dbReference type="Proteomes" id="UP000031829">
    <property type="component" value="Chromosome"/>
</dbReference>
<dbReference type="SUPFAM" id="SSF55811">
    <property type="entry name" value="Nudix"/>
    <property type="match status" value="1"/>
</dbReference>
<evidence type="ECO:0000256" key="2">
    <source>
        <dbReference type="ARBA" id="ARBA00022801"/>
    </source>
</evidence>
<reference evidence="3 4" key="1">
    <citation type="journal article" date="2015" name="Genome Announc.">
        <title>Complete genome sequences for 35 biothreat assay-relevant bacillus species.</title>
        <authorList>
            <person name="Johnson S.L."/>
            <person name="Daligault H.E."/>
            <person name="Davenport K.W."/>
            <person name="Jaissle J."/>
            <person name="Frey K.G."/>
            <person name="Ladner J.T."/>
            <person name="Broomall S.M."/>
            <person name="Bishop-Lilly K.A."/>
            <person name="Bruce D.C."/>
            <person name="Gibbons H.S."/>
            <person name="Coyne S.R."/>
            <person name="Lo C.C."/>
            <person name="Meincke L."/>
            <person name="Munk A.C."/>
            <person name="Koroleva G.I."/>
            <person name="Rosenzweig C.N."/>
            <person name="Palacios G.F."/>
            <person name="Redden C.L."/>
            <person name="Minogue T.D."/>
            <person name="Chain P.S."/>
        </authorList>
    </citation>
    <scope>NUCLEOTIDE SEQUENCE [LARGE SCALE GENOMIC DNA]</scope>
    <source>
        <strain evidence="4">ATCC 14581 / DSM 32 / JCM 2506 / NBRC 15308 / NCIMB 9376 / NCTC 10342 / NRRL B-14308 / VKM B-512</strain>
    </source>
</reference>
<dbReference type="InterPro" id="IPR015797">
    <property type="entry name" value="NUDIX_hydrolase-like_dom_sf"/>
</dbReference>
<gene>
    <name evidence="3" type="ORF">BG04_3081</name>
</gene>
<dbReference type="Pfam" id="PF00293">
    <property type="entry name" value="NUDIX"/>
    <property type="match status" value="1"/>
</dbReference>
<dbReference type="InterPro" id="IPR000086">
    <property type="entry name" value="NUDIX_hydrolase_dom"/>
</dbReference>
<dbReference type="GeneID" id="93641145"/>
<dbReference type="CDD" id="cd02883">
    <property type="entry name" value="NUDIX_Hydrolase"/>
    <property type="match status" value="1"/>
</dbReference>